<evidence type="ECO:0000313" key="1">
    <source>
        <dbReference type="EMBL" id="TBT95364.1"/>
    </source>
</evidence>
<dbReference type="AlphaFoldDB" id="A0A4Q9KLT0"/>
<dbReference type="RefSeq" id="WP_131171660.1">
    <property type="nucleotide sequence ID" value="NZ_FXTL01000019.1"/>
</dbReference>
<dbReference type="InterPro" id="IPR006521">
    <property type="entry name" value="Tail_protein_I"/>
</dbReference>
<dbReference type="NCBIfam" id="TIGR02242">
    <property type="entry name" value="tail_TIGR02242"/>
    <property type="match status" value="1"/>
</dbReference>
<organism evidence="1 2">
    <name type="scientific">Propioniciclava tarda</name>
    <dbReference type="NCBI Taxonomy" id="433330"/>
    <lineage>
        <taxon>Bacteria</taxon>
        <taxon>Bacillati</taxon>
        <taxon>Actinomycetota</taxon>
        <taxon>Actinomycetes</taxon>
        <taxon>Propionibacteriales</taxon>
        <taxon>Propionibacteriaceae</taxon>
        <taxon>Propioniciclava</taxon>
    </lineage>
</organism>
<sequence length="527" mass="55739">MTAEPFFLLARRPGWRAEPLLVVDTEVADGVLRLTRPAPRSIFDCPPVLSLDLPGCCRVVLDADGRVVLLAGTGQILATASDPAWRPTGLVALSGGCVGVVDAARVVHVLAPKLAFDRDLDDVPCPDPGPIVNPVVGTFATVALDSGLPGTRWHRIGLSGVVPQGFQVEVATLTTDADLTAAELALGGSGWVSAGVLGELGTPRDEASGTAAQPGAWDTLVMSAPGRYLWLRLVLRGDGTRTPELTEAAVHLPRNTSLRYLPTIFAAGESDFLERFLALTDTVRDSVTLLLDRLPNELDPRSADADDRRDFLGWLGGWVGMDDITALPVTRQRRLIAAAADLYRRRGTPDGVARHAGLWLGRRTNVLEHFKLRRWAVANQARLGDASVLFGPEVVRRLKVGEFSSIGQFALVGVPSPRTDPFRVFAHTFTLFVYACDGDDPDALAASAARIARAVSPGHVAPVVAVVRADATLGVRSRIGLDAVIAGPPPPGHLGDRLGLALAADPRAAGASTIGNDARVGTRARIG</sequence>
<protein>
    <recommendedName>
        <fullName evidence="3">Phage tail protein</fullName>
    </recommendedName>
</protein>
<reference evidence="1 2" key="1">
    <citation type="submission" date="2019-01" db="EMBL/GenBank/DDBJ databases">
        <title>Lactibacter flavus gen. nov., sp. nov., a novel bacterium of the family Propionibacteriaceae isolated from raw milk and dairy products.</title>
        <authorList>
            <person name="Huptas C."/>
            <person name="Wenning M."/>
            <person name="Breitenwieser F."/>
            <person name="Doll E."/>
            <person name="Von Neubeck M."/>
            <person name="Busse H.-J."/>
            <person name="Scherer S."/>
        </authorList>
    </citation>
    <scope>NUCLEOTIDE SEQUENCE [LARGE SCALE GENOMIC DNA]</scope>
    <source>
        <strain evidence="1 2">DSM 22130</strain>
    </source>
</reference>
<evidence type="ECO:0008006" key="3">
    <source>
        <dbReference type="Google" id="ProtNLM"/>
    </source>
</evidence>
<name>A0A4Q9KLT0_PROTD</name>
<comment type="caution">
    <text evidence="1">The sequence shown here is derived from an EMBL/GenBank/DDBJ whole genome shotgun (WGS) entry which is preliminary data.</text>
</comment>
<proteinExistence type="predicted"/>
<dbReference type="InterPro" id="IPR011748">
    <property type="entry name" value="Unchr_phage_tail-like"/>
</dbReference>
<dbReference type="Proteomes" id="UP000291933">
    <property type="component" value="Unassembled WGS sequence"/>
</dbReference>
<keyword evidence="2" id="KW-1185">Reference proteome</keyword>
<evidence type="ECO:0000313" key="2">
    <source>
        <dbReference type="Proteomes" id="UP000291933"/>
    </source>
</evidence>
<accession>A0A4Q9KLT0</accession>
<gene>
    <name evidence="1" type="ORF">ET996_06025</name>
</gene>
<dbReference type="OrthoDB" id="3275018at2"/>
<dbReference type="EMBL" id="SDMR01000005">
    <property type="protein sequence ID" value="TBT95364.1"/>
    <property type="molecule type" value="Genomic_DNA"/>
</dbReference>
<dbReference type="Pfam" id="PF09684">
    <property type="entry name" value="Tail_P2_I"/>
    <property type="match status" value="1"/>
</dbReference>